<sequence length="164" mass="17996">MFIESSECDNLIELVKDGDLLVLANLLANGGIMDIYICHKGEVFIKTTHVTSEFFESTCNRVDAPNKESTSKVGGSLNTPLGKEIEIIDDRGPTIISDEKCYWNGNTNEVENEFGLSSEEEDDVEATENSDAEDNENIDLSDGEDGYGGDVHEELNIIKADLKA</sequence>
<accession>A0AAE1SUF0</accession>
<dbReference type="EMBL" id="JAVYJV010000003">
    <property type="protein sequence ID" value="KAK4376290.1"/>
    <property type="molecule type" value="Genomic_DNA"/>
</dbReference>
<evidence type="ECO:0000256" key="1">
    <source>
        <dbReference type="SAM" id="MobiDB-lite"/>
    </source>
</evidence>
<reference evidence="2" key="1">
    <citation type="submission" date="2023-12" db="EMBL/GenBank/DDBJ databases">
        <title>Genome assembly of Anisodus tanguticus.</title>
        <authorList>
            <person name="Wang Y.-J."/>
        </authorList>
    </citation>
    <scope>NUCLEOTIDE SEQUENCE</scope>
    <source>
        <strain evidence="2">KB-2021</strain>
        <tissue evidence="2">Leaf</tissue>
    </source>
</reference>
<evidence type="ECO:0000313" key="2">
    <source>
        <dbReference type="EMBL" id="KAK4376290.1"/>
    </source>
</evidence>
<keyword evidence="3" id="KW-1185">Reference proteome</keyword>
<evidence type="ECO:0000313" key="3">
    <source>
        <dbReference type="Proteomes" id="UP001291623"/>
    </source>
</evidence>
<dbReference type="Proteomes" id="UP001291623">
    <property type="component" value="Unassembled WGS sequence"/>
</dbReference>
<comment type="caution">
    <text evidence="2">The sequence shown here is derived from an EMBL/GenBank/DDBJ whole genome shotgun (WGS) entry which is preliminary data.</text>
</comment>
<feature type="region of interest" description="Disordered" evidence="1">
    <location>
        <begin position="115"/>
        <end position="150"/>
    </location>
</feature>
<organism evidence="2 3">
    <name type="scientific">Anisodus tanguticus</name>
    <dbReference type="NCBI Taxonomy" id="243964"/>
    <lineage>
        <taxon>Eukaryota</taxon>
        <taxon>Viridiplantae</taxon>
        <taxon>Streptophyta</taxon>
        <taxon>Embryophyta</taxon>
        <taxon>Tracheophyta</taxon>
        <taxon>Spermatophyta</taxon>
        <taxon>Magnoliopsida</taxon>
        <taxon>eudicotyledons</taxon>
        <taxon>Gunneridae</taxon>
        <taxon>Pentapetalae</taxon>
        <taxon>asterids</taxon>
        <taxon>lamiids</taxon>
        <taxon>Solanales</taxon>
        <taxon>Solanaceae</taxon>
        <taxon>Solanoideae</taxon>
        <taxon>Hyoscyameae</taxon>
        <taxon>Anisodus</taxon>
    </lineage>
</organism>
<feature type="compositionally biased region" description="Acidic residues" evidence="1">
    <location>
        <begin position="118"/>
        <end position="147"/>
    </location>
</feature>
<name>A0AAE1SUF0_9SOLA</name>
<proteinExistence type="predicted"/>
<dbReference type="AlphaFoldDB" id="A0AAE1SUF0"/>
<gene>
    <name evidence="2" type="ORF">RND71_006967</name>
</gene>
<protein>
    <submittedName>
        <fullName evidence="2">Uncharacterized protein</fullName>
    </submittedName>
</protein>